<dbReference type="AlphaFoldDB" id="A0AAD5QJP5"/>
<feature type="compositionally biased region" description="Polar residues" evidence="1">
    <location>
        <begin position="41"/>
        <end position="52"/>
    </location>
</feature>
<dbReference type="Proteomes" id="UP001196413">
    <property type="component" value="Unassembled WGS sequence"/>
</dbReference>
<name>A0AAD5QJP5_PARTN</name>
<organism evidence="4 5">
    <name type="scientific">Parelaphostrongylus tenuis</name>
    <name type="common">Meningeal worm</name>
    <dbReference type="NCBI Taxonomy" id="148309"/>
    <lineage>
        <taxon>Eukaryota</taxon>
        <taxon>Metazoa</taxon>
        <taxon>Ecdysozoa</taxon>
        <taxon>Nematoda</taxon>
        <taxon>Chromadorea</taxon>
        <taxon>Rhabditida</taxon>
        <taxon>Rhabditina</taxon>
        <taxon>Rhabditomorpha</taxon>
        <taxon>Strongyloidea</taxon>
        <taxon>Metastrongylidae</taxon>
        <taxon>Parelaphostrongylus</taxon>
    </lineage>
</organism>
<evidence type="ECO:0000313" key="5">
    <source>
        <dbReference type="Proteomes" id="UP001196413"/>
    </source>
</evidence>
<accession>A0AAD5QJP5</accession>
<gene>
    <name evidence="2" type="ORF">KIN20_006708</name>
    <name evidence="3" type="ORF">KIN20_008186</name>
    <name evidence="4" type="ORF">KIN20_009547</name>
</gene>
<comment type="caution">
    <text evidence="4">The sequence shown here is derived from an EMBL/GenBank/DDBJ whole genome shotgun (WGS) entry which is preliminary data.</text>
</comment>
<feature type="compositionally biased region" description="Basic and acidic residues" evidence="1">
    <location>
        <begin position="25"/>
        <end position="40"/>
    </location>
</feature>
<sequence length="75" mass="8761">MITTWKSRNHRKWCRLRPYPSAISRKPEEADLEVKQKEKNPSSSQSLPIIEETSVSVQQPTITWMQSPFAFITTQ</sequence>
<evidence type="ECO:0000313" key="3">
    <source>
        <dbReference type="EMBL" id="KAJ1352000.1"/>
    </source>
</evidence>
<dbReference type="EMBL" id="JAHQIW010001285">
    <property type="protein sequence ID" value="KAJ1352000.1"/>
    <property type="molecule type" value="Genomic_DNA"/>
</dbReference>
<dbReference type="EMBL" id="JAHQIW010001578">
    <property type="protein sequence ID" value="KAJ1353007.1"/>
    <property type="molecule type" value="Genomic_DNA"/>
</dbReference>
<dbReference type="EMBL" id="JAHQIW010000948">
    <property type="protein sequence ID" value="KAJ1350819.1"/>
    <property type="molecule type" value="Genomic_DNA"/>
</dbReference>
<evidence type="ECO:0000256" key="1">
    <source>
        <dbReference type="SAM" id="MobiDB-lite"/>
    </source>
</evidence>
<feature type="region of interest" description="Disordered" evidence="1">
    <location>
        <begin position="25"/>
        <end position="52"/>
    </location>
</feature>
<evidence type="ECO:0000313" key="2">
    <source>
        <dbReference type="EMBL" id="KAJ1350819.1"/>
    </source>
</evidence>
<proteinExistence type="predicted"/>
<reference evidence="4" key="1">
    <citation type="submission" date="2021-06" db="EMBL/GenBank/DDBJ databases">
        <title>Parelaphostrongylus tenuis whole genome reference sequence.</title>
        <authorList>
            <person name="Garwood T.J."/>
            <person name="Larsen P.A."/>
            <person name="Fountain-Jones N.M."/>
            <person name="Garbe J.R."/>
            <person name="Macchietto M.G."/>
            <person name="Kania S.A."/>
            <person name="Gerhold R.W."/>
            <person name="Richards J.E."/>
            <person name="Wolf T.M."/>
        </authorList>
    </citation>
    <scope>NUCLEOTIDE SEQUENCE</scope>
    <source>
        <strain evidence="4">MNPRO001-30</strain>
        <tissue evidence="4">Meninges</tissue>
    </source>
</reference>
<evidence type="ECO:0000313" key="4">
    <source>
        <dbReference type="EMBL" id="KAJ1353007.1"/>
    </source>
</evidence>
<protein>
    <submittedName>
        <fullName evidence="4">Uncharacterized protein</fullName>
    </submittedName>
</protein>
<keyword evidence="5" id="KW-1185">Reference proteome</keyword>